<accession>A0ABR7GPA5</accession>
<organism evidence="2 3">
    <name type="scientific">Agathobaculum hominis</name>
    <dbReference type="NCBI Taxonomy" id="2763014"/>
    <lineage>
        <taxon>Bacteria</taxon>
        <taxon>Bacillati</taxon>
        <taxon>Bacillota</taxon>
        <taxon>Clostridia</taxon>
        <taxon>Eubacteriales</taxon>
        <taxon>Butyricicoccaceae</taxon>
        <taxon>Agathobaculum</taxon>
    </lineage>
</organism>
<protein>
    <recommendedName>
        <fullName evidence="4">Repeat domain-containing protein</fullName>
    </recommendedName>
</protein>
<reference evidence="2 3" key="1">
    <citation type="submission" date="2020-08" db="EMBL/GenBank/DDBJ databases">
        <title>Genome public.</title>
        <authorList>
            <person name="Liu C."/>
            <person name="Sun Q."/>
        </authorList>
    </citation>
    <scope>NUCLEOTIDE SEQUENCE [LARGE SCALE GENOMIC DNA]</scope>
    <source>
        <strain evidence="2 3">M2</strain>
    </source>
</reference>
<dbReference type="Proteomes" id="UP000641741">
    <property type="component" value="Unassembled WGS sequence"/>
</dbReference>
<dbReference type="EMBL" id="JACOPK010000008">
    <property type="protein sequence ID" value="MBC5696125.1"/>
    <property type="molecule type" value="Genomic_DNA"/>
</dbReference>
<feature type="signal peptide" evidence="1">
    <location>
        <begin position="1"/>
        <end position="17"/>
    </location>
</feature>
<feature type="chain" id="PRO_5046383200" description="Repeat domain-containing protein" evidence="1">
    <location>
        <begin position="18"/>
        <end position="444"/>
    </location>
</feature>
<dbReference type="InterPro" id="IPR028994">
    <property type="entry name" value="Integrin_alpha_N"/>
</dbReference>
<evidence type="ECO:0008006" key="4">
    <source>
        <dbReference type="Google" id="ProtNLM"/>
    </source>
</evidence>
<evidence type="ECO:0000256" key="1">
    <source>
        <dbReference type="SAM" id="SignalP"/>
    </source>
</evidence>
<dbReference type="PROSITE" id="PS51257">
    <property type="entry name" value="PROKAR_LIPOPROTEIN"/>
    <property type="match status" value="1"/>
</dbReference>
<dbReference type="SUPFAM" id="SSF69318">
    <property type="entry name" value="Integrin alpha N-terminal domain"/>
    <property type="match status" value="1"/>
</dbReference>
<comment type="caution">
    <text evidence="2">The sequence shown here is derived from an EMBL/GenBank/DDBJ whole genome shotgun (WGS) entry which is preliminary data.</text>
</comment>
<gene>
    <name evidence="2" type="ORF">H8S02_09225</name>
</gene>
<keyword evidence="3" id="KW-1185">Reference proteome</keyword>
<name>A0ABR7GPA5_9FIRM</name>
<evidence type="ECO:0000313" key="2">
    <source>
        <dbReference type="EMBL" id="MBC5696125.1"/>
    </source>
</evidence>
<dbReference type="RefSeq" id="WP_186970283.1">
    <property type="nucleotide sequence ID" value="NZ_JACOPK010000008.1"/>
</dbReference>
<evidence type="ECO:0000313" key="3">
    <source>
        <dbReference type="Proteomes" id="UP000641741"/>
    </source>
</evidence>
<sequence>MKSVRILPVLMSLLLLAGCTMPSGDELLAAPKPPGNYQTLQTKLEELLASGVSYTTPTTGENRSSVQLVDLDGDGAEEAIVFFRGATSATSNDFKVYIYKKNGDDYRCTGSIEAKGAAIQSVEYPTITPDGGRGIVVTWQLAGNGTGALTMCDFDDSCAPRVLLETDYSALELTDMDGDGAKDLLLLTGASGKRAARLYRYKNGRMNLAGEAAMSAGIASVERMEAGHITDGLPAVFAEEKMASGIGLTTDIFVYSDGMLVNLALDGEDIASRSTYRPVQVYAADINSDGVIELPRAVLMAGYKDAAAHDALYMLDWYAYGLGTTPVQVSTTYQCISDAWSLRIDRSWHDRITAVKSTDGGLSMVSFYEYRGAGQNSIPLFNIYCVTGSSREYYAGRTDLIQLGQTSQAVYFAKIPEGAQSGTLKIGAEEISSRFSIVKQAWNN</sequence>
<keyword evidence="1" id="KW-0732">Signal</keyword>
<proteinExistence type="predicted"/>